<organism evidence="1 2">
    <name type="scientific">Verticillium longisporum</name>
    <name type="common">Verticillium dahliae var. longisporum</name>
    <dbReference type="NCBI Taxonomy" id="100787"/>
    <lineage>
        <taxon>Eukaryota</taxon>
        <taxon>Fungi</taxon>
        <taxon>Dikarya</taxon>
        <taxon>Ascomycota</taxon>
        <taxon>Pezizomycotina</taxon>
        <taxon>Sordariomycetes</taxon>
        <taxon>Hypocreomycetidae</taxon>
        <taxon>Glomerellales</taxon>
        <taxon>Plectosphaerellaceae</taxon>
        <taxon>Verticillium</taxon>
    </lineage>
</organism>
<dbReference type="Proteomes" id="UP000045706">
    <property type="component" value="Unassembled WGS sequence"/>
</dbReference>
<evidence type="ECO:0000313" key="1">
    <source>
        <dbReference type="EMBL" id="CRK20250.1"/>
    </source>
</evidence>
<proteinExistence type="predicted"/>
<evidence type="ECO:0000313" key="2">
    <source>
        <dbReference type="Proteomes" id="UP000045706"/>
    </source>
</evidence>
<reference evidence="2" key="1">
    <citation type="submission" date="2015-05" db="EMBL/GenBank/DDBJ databases">
        <authorList>
            <person name="Fogelqvist Johan"/>
        </authorList>
    </citation>
    <scope>NUCLEOTIDE SEQUENCE [LARGE SCALE GENOMIC DNA]</scope>
</reference>
<feature type="non-terminal residue" evidence="1">
    <location>
        <position position="22"/>
    </location>
</feature>
<dbReference type="AlphaFoldDB" id="A0A0G4LEY7"/>
<gene>
    <name evidence="1" type="ORF">BN1723_021057</name>
</gene>
<accession>A0A0G4LEY7</accession>
<name>A0A0G4LEY7_VERLO</name>
<dbReference type="EMBL" id="CVQI01010834">
    <property type="protein sequence ID" value="CRK20250.1"/>
    <property type="molecule type" value="Genomic_DNA"/>
</dbReference>
<sequence>MIFHFEFVDLDHGDKGKFSPRE</sequence>
<protein>
    <submittedName>
        <fullName evidence="1">Uncharacterized protein</fullName>
    </submittedName>
</protein>